<feature type="region of interest" description="Disordered" evidence="1">
    <location>
        <begin position="273"/>
        <end position="307"/>
    </location>
</feature>
<evidence type="ECO:0000256" key="1">
    <source>
        <dbReference type="SAM" id="MobiDB-lite"/>
    </source>
</evidence>
<sequence>MIYLKVSFHLSNDSQSNVKVIAPPPVVIYRRRFQKLTGKRIAKLGNHQKSENCKNLKEIKSPLNKTENMKRTNSTMDHDELNTEVKYCKRTTSTDKHSNSSIQSVNENLQSSDLISLEQIDNVEQKKYSLHNVTTDRQSHISKPGINISMKAICKLRQSSSSKTSSPSSSTSTSTATSVAYSPQNTKNCIPYFDSTATNMPISSIKSSYSNEVKQNSISKSSNCMLSSMLLKTTNNTTKSCISATSNSPDTRRLRNIPHSPFKSSINNIKNSKVNFTPTSSSSPPTTKTTLSTSTTSKSSPASPYFNSMSNNTSIPSSCILDDSKLISIEKLTKNMTSVNTSPMMNTSLKKINKPKINSDKLCRRTLCNNNNQLTEYDKMIPTCTPPPIPPRTTSRSQTYQGKMIVLKPKCHSVTNSPIISTQDDINNSHEYLQHSTKNTLHIHSTSSSSTSSPSAYINTNVDDVRLNHFSKDNNSVSVSLQCKHSIHSKINSMISTIRKQSIENSMIKSSIPSTTITTSTSPSSSSSLLSSSVICSIIPNNLISNSSMYTTNMNELNRNLSSINSLDVNNVNKELNEQVTMYPINYQSNYYNHLVDNTDFHAQLNATTTITTSIPSIKENNQLIETLHNHHQQHPYDHPLPHQHHHHHQQQQQQQQQQSQQYPSQLQKHSYYSYPHQRYPPQHLYHSQLLQPIEHNTINNNSTNHTTNHNCNQKHLQFNTTSDNSMYTKHILSVSTRNKLSPTVLTYAKNNGLLNMPKS</sequence>
<gene>
    <name evidence="2" type="ORF">EWB00_009909</name>
</gene>
<feature type="region of interest" description="Disordered" evidence="1">
    <location>
        <begin position="632"/>
        <end position="668"/>
    </location>
</feature>
<dbReference type="Proteomes" id="UP000311919">
    <property type="component" value="Unassembled WGS sequence"/>
</dbReference>
<feature type="compositionally biased region" description="Low complexity" evidence="1">
    <location>
        <begin position="159"/>
        <end position="178"/>
    </location>
</feature>
<feature type="compositionally biased region" description="Low complexity" evidence="1">
    <location>
        <begin position="273"/>
        <end position="304"/>
    </location>
</feature>
<feature type="compositionally biased region" description="Low complexity" evidence="1">
    <location>
        <begin position="651"/>
        <end position="668"/>
    </location>
</feature>
<evidence type="ECO:0000313" key="2">
    <source>
        <dbReference type="EMBL" id="TNN18731.1"/>
    </source>
</evidence>
<comment type="caution">
    <text evidence="2">The sequence shown here is derived from an EMBL/GenBank/DDBJ whole genome shotgun (WGS) entry which is preliminary data.</text>
</comment>
<name>A0A4Z2DQF3_SCHJA</name>
<organism evidence="2 3">
    <name type="scientific">Schistosoma japonicum</name>
    <name type="common">Blood fluke</name>
    <dbReference type="NCBI Taxonomy" id="6182"/>
    <lineage>
        <taxon>Eukaryota</taxon>
        <taxon>Metazoa</taxon>
        <taxon>Spiralia</taxon>
        <taxon>Lophotrochozoa</taxon>
        <taxon>Platyhelminthes</taxon>
        <taxon>Trematoda</taxon>
        <taxon>Digenea</taxon>
        <taxon>Strigeidida</taxon>
        <taxon>Schistosomatoidea</taxon>
        <taxon>Schistosomatidae</taxon>
        <taxon>Schistosoma</taxon>
    </lineage>
</organism>
<accession>A0A4Z2DQF3</accession>
<protein>
    <submittedName>
        <fullName evidence="2">Epa1p-like protein</fullName>
    </submittedName>
</protein>
<reference evidence="2 3" key="1">
    <citation type="submission" date="2019-03" db="EMBL/GenBank/DDBJ databases">
        <title>An improved genome assembly of the fluke Schistosoma japonicum.</title>
        <authorList>
            <person name="Hu W."/>
            <person name="Luo F."/>
            <person name="Yin M."/>
            <person name="Mo X."/>
            <person name="Sun C."/>
            <person name="Wu Q."/>
            <person name="Zhu B."/>
            <person name="Xiang M."/>
            <person name="Wang J."/>
            <person name="Wang Y."/>
            <person name="Zhang T."/>
            <person name="Xu B."/>
            <person name="Zheng H."/>
            <person name="Feng Z."/>
        </authorList>
    </citation>
    <scope>NUCLEOTIDE SEQUENCE [LARGE SCALE GENOMIC DNA]</scope>
    <source>
        <strain evidence="2">HuSjv2</strain>
        <tissue evidence="2">Worms</tissue>
    </source>
</reference>
<feature type="region of interest" description="Disordered" evidence="1">
    <location>
        <begin position="241"/>
        <end position="261"/>
    </location>
</feature>
<dbReference type="STRING" id="6182.A0A4Z2DQF3"/>
<keyword evidence="3" id="KW-1185">Reference proteome</keyword>
<dbReference type="OrthoDB" id="10659059at2759"/>
<evidence type="ECO:0000313" key="3">
    <source>
        <dbReference type="Proteomes" id="UP000311919"/>
    </source>
</evidence>
<dbReference type="EMBL" id="SKCS01000066">
    <property type="protein sequence ID" value="TNN18731.1"/>
    <property type="molecule type" value="Genomic_DNA"/>
</dbReference>
<dbReference type="AlphaFoldDB" id="A0A4Z2DQF3"/>
<feature type="region of interest" description="Disordered" evidence="1">
    <location>
        <begin position="157"/>
        <end position="180"/>
    </location>
</feature>
<proteinExistence type="predicted"/>